<keyword evidence="4" id="KW-1185">Reference proteome</keyword>
<dbReference type="AlphaFoldDB" id="A0AAD9QMU8"/>
<evidence type="ECO:0000313" key="3">
    <source>
        <dbReference type="EMBL" id="KAK2564158.1"/>
    </source>
</evidence>
<dbReference type="InterPro" id="IPR050496">
    <property type="entry name" value="SNF2_RAD54_helicase_repair"/>
</dbReference>
<dbReference type="EMBL" id="JARQWQ010000023">
    <property type="protein sequence ID" value="KAK2564158.1"/>
    <property type="molecule type" value="Genomic_DNA"/>
</dbReference>
<dbReference type="GO" id="GO:0005524">
    <property type="term" value="F:ATP binding"/>
    <property type="evidence" value="ECO:0007669"/>
    <property type="project" value="InterPro"/>
</dbReference>
<dbReference type="PANTHER" id="PTHR45629:SF7">
    <property type="entry name" value="DNA EXCISION REPAIR PROTEIN ERCC-6-RELATED"/>
    <property type="match status" value="1"/>
</dbReference>
<feature type="compositionally biased region" description="Basic residues" evidence="1">
    <location>
        <begin position="125"/>
        <end position="136"/>
    </location>
</feature>
<evidence type="ECO:0000313" key="4">
    <source>
        <dbReference type="Proteomes" id="UP001249851"/>
    </source>
</evidence>
<accession>A0AAD9QMU8</accession>
<feature type="region of interest" description="Disordered" evidence="1">
    <location>
        <begin position="120"/>
        <end position="147"/>
    </location>
</feature>
<dbReference type="GO" id="GO:0005634">
    <property type="term" value="C:nucleus"/>
    <property type="evidence" value="ECO:0007669"/>
    <property type="project" value="TreeGrafter"/>
</dbReference>
<feature type="compositionally biased region" description="Basic and acidic residues" evidence="1">
    <location>
        <begin position="30"/>
        <end position="53"/>
    </location>
</feature>
<organism evidence="3 4">
    <name type="scientific">Acropora cervicornis</name>
    <name type="common">Staghorn coral</name>
    <dbReference type="NCBI Taxonomy" id="6130"/>
    <lineage>
        <taxon>Eukaryota</taxon>
        <taxon>Metazoa</taxon>
        <taxon>Cnidaria</taxon>
        <taxon>Anthozoa</taxon>
        <taxon>Hexacorallia</taxon>
        <taxon>Scleractinia</taxon>
        <taxon>Astrocoeniina</taxon>
        <taxon>Acroporidae</taxon>
        <taxon>Acropora</taxon>
    </lineage>
</organism>
<feature type="domain" description="SNF2 N-terminal" evidence="2">
    <location>
        <begin position="158"/>
        <end position="205"/>
    </location>
</feature>
<dbReference type="Gene3D" id="3.40.50.10810">
    <property type="entry name" value="Tandem AAA-ATPase domain"/>
    <property type="match status" value="1"/>
</dbReference>
<feature type="compositionally biased region" description="Acidic residues" evidence="1">
    <location>
        <begin position="68"/>
        <end position="79"/>
    </location>
</feature>
<dbReference type="PANTHER" id="PTHR45629">
    <property type="entry name" value="SNF2/RAD54 FAMILY MEMBER"/>
    <property type="match status" value="1"/>
</dbReference>
<dbReference type="Pfam" id="PF00176">
    <property type="entry name" value="SNF2-rel_dom"/>
    <property type="match status" value="1"/>
</dbReference>
<comment type="caution">
    <text evidence="3">The sequence shown here is derived from an EMBL/GenBank/DDBJ whole genome shotgun (WGS) entry which is preliminary data.</text>
</comment>
<evidence type="ECO:0000259" key="2">
    <source>
        <dbReference type="Pfam" id="PF00176"/>
    </source>
</evidence>
<dbReference type="GO" id="GO:0008094">
    <property type="term" value="F:ATP-dependent activity, acting on DNA"/>
    <property type="evidence" value="ECO:0007669"/>
    <property type="project" value="TreeGrafter"/>
</dbReference>
<dbReference type="InterPro" id="IPR000330">
    <property type="entry name" value="SNF2_N"/>
</dbReference>
<feature type="compositionally biased region" description="Basic and acidic residues" evidence="1">
    <location>
        <begin position="137"/>
        <end position="147"/>
    </location>
</feature>
<reference evidence="3" key="1">
    <citation type="journal article" date="2023" name="G3 (Bethesda)">
        <title>Whole genome assembly and annotation of the endangered Caribbean coral Acropora cervicornis.</title>
        <authorList>
            <person name="Selwyn J.D."/>
            <person name="Vollmer S.V."/>
        </authorList>
    </citation>
    <scope>NUCLEOTIDE SEQUENCE</scope>
    <source>
        <strain evidence="3">K2</strain>
    </source>
</reference>
<sequence length="208" mass="23630">MTPFGGTLGTVRGTNDSEAAKNQLAMNDLGTEKPCKESHGFKNKRTESDEKQKYLIRSFADGAKSDSSDDNDDEYVPDESELKYSWYEDEPDEREGKMLQRGKKSAALWKQSLNVTYREEDAVTPKKKKKKRKTARKMGDTKPLDDGSEKVYRQRIRYQQTGVQWLWELHCQQAGGIIGDEMGLGKTIQMIAFLAGLKYSKISAKKSK</sequence>
<dbReference type="SUPFAM" id="SSF52540">
    <property type="entry name" value="P-loop containing nucleoside triphosphate hydrolases"/>
    <property type="match status" value="1"/>
</dbReference>
<dbReference type="Proteomes" id="UP001249851">
    <property type="component" value="Unassembled WGS sequence"/>
</dbReference>
<evidence type="ECO:0000256" key="1">
    <source>
        <dbReference type="SAM" id="MobiDB-lite"/>
    </source>
</evidence>
<dbReference type="InterPro" id="IPR038718">
    <property type="entry name" value="SNF2-like_sf"/>
</dbReference>
<dbReference type="GO" id="GO:0006283">
    <property type="term" value="P:transcription-coupled nucleotide-excision repair"/>
    <property type="evidence" value="ECO:0007669"/>
    <property type="project" value="TreeGrafter"/>
</dbReference>
<protein>
    <submittedName>
        <fullName evidence="3">DNA excision repair protein ERCC-6</fullName>
    </submittedName>
</protein>
<dbReference type="InterPro" id="IPR027417">
    <property type="entry name" value="P-loop_NTPase"/>
</dbReference>
<reference evidence="3" key="2">
    <citation type="journal article" date="2023" name="Science">
        <title>Genomic signatures of disease resistance in endangered staghorn corals.</title>
        <authorList>
            <person name="Vollmer S.V."/>
            <person name="Selwyn J.D."/>
            <person name="Despard B.A."/>
            <person name="Roesel C.L."/>
        </authorList>
    </citation>
    <scope>NUCLEOTIDE SEQUENCE</scope>
    <source>
        <strain evidence="3">K2</strain>
    </source>
</reference>
<proteinExistence type="predicted"/>
<name>A0AAD9QMU8_ACRCE</name>
<gene>
    <name evidence="3" type="ORF">P5673_012397</name>
</gene>
<feature type="region of interest" description="Disordered" evidence="1">
    <location>
        <begin position="1"/>
        <end position="82"/>
    </location>
</feature>